<gene>
    <name evidence="1" type="ORF">GCM10022277_19480</name>
</gene>
<evidence type="ECO:0008006" key="3">
    <source>
        <dbReference type="Google" id="ProtNLM"/>
    </source>
</evidence>
<evidence type="ECO:0000313" key="2">
    <source>
        <dbReference type="Proteomes" id="UP001501565"/>
    </source>
</evidence>
<dbReference type="EMBL" id="BAABBN010000007">
    <property type="protein sequence ID" value="GAA3923774.1"/>
    <property type="molecule type" value="Genomic_DNA"/>
</dbReference>
<organism evidence="1 2">
    <name type="scientific">Litoribacillus peritrichatus</name>
    <dbReference type="NCBI Taxonomy" id="718191"/>
    <lineage>
        <taxon>Bacteria</taxon>
        <taxon>Pseudomonadati</taxon>
        <taxon>Pseudomonadota</taxon>
        <taxon>Gammaproteobacteria</taxon>
        <taxon>Oceanospirillales</taxon>
        <taxon>Oceanospirillaceae</taxon>
        <taxon>Litoribacillus</taxon>
    </lineage>
</organism>
<dbReference type="RefSeq" id="WP_344798031.1">
    <property type="nucleotide sequence ID" value="NZ_BAABBN010000007.1"/>
</dbReference>
<proteinExistence type="predicted"/>
<reference evidence="2" key="1">
    <citation type="journal article" date="2019" name="Int. J. Syst. Evol. Microbiol.">
        <title>The Global Catalogue of Microorganisms (GCM) 10K type strain sequencing project: providing services to taxonomists for standard genome sequencing and annotation.</title>
        <authorList>
            <consortium name="The Broad Institute Genomics Platform"/>
            <consortium name="The Broad Institute Genome Sequencing Center for Infectious Disease"/>
            <person name="Wu L."/>
            <person name="Ma J."/>
        </authorList>
    </citation>
    <scope>NUCLEOTIDE SEQUENCE [LARGE SCALE GENOMIC DNA]</scope>
    <source>
        <strain evidence="2">JCM 17551</strain>
    </source>
</reference>
<comment type="caution">
    <text evidence="1">The sequence shown here is derived from an EMBL/GenBank/DDBJ whole genome shotgun (WGS) entry which is preliminary data.</text>
</comment>
<name>A0ABP7MKP7_9GAMM</name>
<accession>A0ABP7MKP7</accession>
<protein>
    <recommendedName>
        <fullName evidence="3">ATP-binding protein</fullName>
    </recommendedName>
</protein>
<sequence>MKKITRDQRIRDVKRVLKQRILGSTTKRKRHTDNNLNGELGFNWLKINDWIKNERTHGLVISDVFNGKKLKRNRIVVHLPERMNFSNEYDSTVQCLTAIRKLTSLYENVKTDLPKKALKLASVNFDKLASISTSAALVLTAEVSKWNISIRKKLKPQVENWNKDIFIQFEQLGFFDLFENKPSRKNTETSASPDVDFVRYVKGQCGNSDEAKAKKKELKAEIIKLVGDNVAKWTILHSGLTEAVTNVTHHAYPDEELCEEKSWYLTGSYNKQSKEMKVAFFDQGIGIPNSLPASQIWEKVLSYFSKLQLPIAEQAKHAKLLEAAVSIDRTSTDKNDRGKGLQDLLEFIRERGEGYLSIFSYHGLYKCWIENGKEYSKAEGMKRPLNGTLIIWNVKLN</sequence>
<evidence type="ECO:0000313" key="1">
    <source>
        <dbReference type="EMBL" id="GAA3923774.1"/>
    </source>
</evidence>
<dbReference type="Proteomes" id="UP001501565">
    <property type="component" value="Unassembled WGS sequence"/>
</dbReference>
<keyword evidence="2" id="KW-1185">Reference proteome</keyword>